<keyword evidence="3" id="KW-0812">Transmembrane</keyword>
<evidence type="ECO:0000313" key="6">
    <source>
        <dbReference type="Proteomes" id="UP001139451"/>
    </source>
</evidence>
<evidence type="ECO:0000256" key="3">
    <source>
        <dbReference type="SAM" id="Phobius"/>
    </source>
</evidence>
<dbReference type="SMART" id="SM00267">
    <property type="entry name" value="GGDEF"/>
    <property type="match status" value="1"/>
</dbReference>
<organism evidence="5 6">
    <name type="scientific">Sphingomonas tagetis</name>
    <dbReference type="NCBI Taxonomy" id="2949092"/>
    <lineage>
        <taxon>Bacteria</taxon>
        <taxon>Pseudomonadati</taxon>
        <taxon>Pseudomonadota</taxon>
        <taxon>Alphaproteobacteria</taxon>
        <taxon>Sphingomonadales</taxon>
        <taxon>Sphingomonadaceae</taxon>
        <taxon>Sphingomonas</taxon>
    </lineage>
</organism>
<evidence type="ECO:0000259" key="4">
    <source>
        <dbReference type="PROSITE" id="PS50887"/>
    </source>
</evidence>
<evidence type="ECO:0000256" key="1">
    <source>
        <dbReference type="ARBA" id="ARBA00012528"/>
    </source>
</evidence>
<keyword evidence="6" id="KW-1185">Reference proteome</keyword>
<reference evidence="5" key="1">
    <citation type="submission" date="2022-05" db="EMBL/GenBank/DDBJ databases">
        <title>Sphingomonas sp. strain MG17 Genome sequencing and assembly.</title>
        <authorList>
            <person name="Kim I."/>
        </authorList>
    </citation>
    <scope>NUCLEOTIDE SEQUENCE</scope>
    <source>
        <strain evidence="5">MG17</strain>
    </source>
</reference>
<dbReference type="PROSITE" id="PS50887">
    <property type="entry name" value="GGDEF"/>
    <property type="match status" value="1"/>
</dbReference>
<accession>A0A9X2HKT6</accession>
<dbReference type="GO" id="GO:1902201">
    <property type="term" value="P:negative regulation of bacterial-type flagellum-dependent cell motility"/>
    <property type="evidence" value="ECO:0007669"/>
    <property type="project" value="TreeGrafter"/>
</dbReference>
<dbReference type="EMBL" id="JAMLDX010000001">
    <property type="protein sequence ID" value="MCP3729033.1"/>
    <property type="molecule type" value="Genomic_DNA"/>
</dbReference>
<dbReference type="EC" id="2.7.7.65" evidence="1"/>
<dbReference type="RefSeq" id="WP_254291005.1">
    <property type="nucleotide sequence ID" value="NZ_JAMLDX010000001.1"/>
</dbReference>
<dbReference type="GO" id="GO:0052621">
    <property type="term" value="F:diguanylate cyclase activity"/>
    <property type="evidence" value="ECO:0007669"/>
    <property type="project" value="UniProtKB-EC"/>
</dbReference>
<dbReference type="GO" id="GO:0005886">
    <property type="term" value="C:plasma membrane"/>
    <property type="evidence" value="ECO:0007669"/>
    <property type="project" value="TreeGrafter"/>
</dbReference>
<protein>
    <recommendedName>
        <fullName evidence="1">diguanylate cyclase</fullName>
        <ecNumber evidence="1">2.7.7.65</ecNumber>
    </recommendedName>
</protein>
<feature type="domain" description="GGDEF" evidence="4">
    <location>
        <begin position="148"/>
        <end position="278"/>
    </location>
</feature>
<keyword evidence="3" id="KW-0472">Membrane</keyword>
<dbReference type="PANTHER" id="PTHR45138:SF9">
    <property type="entry name" value="DIGUANYLATE CYCLASE DGCM-RELATED"/>
    <property type="match status" value="1"/>
</dbReference>
<comment type="catalytic activity">
    <reaction evidence="2">
        <text>2 GTP = 3',3'-c-di-GMP + 2 diphosphate</text>
        <dbReference type="Rhea" id="RHEA:24898"/>
        <dbReference type="ChEBI" id="CHEBI:33019"/>
        <dbReference type="ChEBI" id="CHEBI:37565"/>
        <dbReference type="ChEBI" id="CHEBI:58805"/>
        <dbReference type="EC" id="2.7.7.65"/>
    </reaction>
</comment>
<feature type="transmembrane region" description="Helical" evidence="3">
    <location>
        <begin position="20"/>
        <end position="40"/>
    </location>
</feature>
<dbReference type="Proteomes" id="UP001139451">
    <property type="component" value="Unassembled WGS sequence"/>
</dbReference>
<keyword evidence="3" id="KW-1133">Transmembrane helix</keyword>
<evidence type="ECO:0000256" key="2">
    <source>
        <dbReference type="ARBA" id="ARBA00034247"/>
    </source>
</evidence>
<dbReference type="InterPro" id="IPR050469">
    <property type="entry name" value="Diguanylate_Cyclase"/>
</dbReference>
<evidence type="ECO:0000313" key="5">
    <source>
        <dbReference type="EMBL" id="MCP3729033.1"/>
    </source>
</evidence>
<proteinExistence type="predicted"/>
<dbReference type="CDD" id="cd01949">
    <property type="entry name" value="GGDEF"/>
    <property type="match status" value="1"/>
</dbReference>
<dbReference type="GO" id="GO:0043709">
    <property type="term" value="P:cell adhesion involved in single-species biofilm formation"/>
    <property type="evidence" value="ECO:0007669"/>
    <property type="project" value="TreeGrafter"/>
</dbReference>
<dbReference type="NCBIfam" id="TIGR00254">
    <property type="entry name" value="GGDEF"/>
    <property type="match status" value="1"/>
</dbReference>
<dbReference type="PANTHER" id="PTHR45138">
    <property type="entry name" value="REGULATORY COMPONENTS OF SENSORY TRANSDUCTION SYSTEM"/>
    <property type="match status" value="1"/>
</dbReference>
<dbReference type="FunFam" id="3.30.70.270:FF:000001">
    <property type="entry name" value="Diguanylate cyclase domain protein"/>
    <property type="match status" value="1"/>
</dbReference>
<dbReference type="InterPro" id="IPR043128">
    <property type="entry name" value="Rev_trsase/Diguanyl_cyclase"/>
</dbReference>
<dbReference type="InterPro" id="IPR029787">
    <property type="entry name" value="Nucleotide_cyclase"/>
</dbReference>
<dbReference type="SUPFAM" id="SSF55073">
    <property type="entry name" value="Nucleotide cyclase"/>
    <property type="match status" value="1"/>
</dbReference>
<comment type="caution">
    <text evidence="5">The sequence shown here is derived from an EMBL/GenBank/DDBJ whole genome shotgun (WGS) entry which is preliminary data.</text>
</comment>
<sequence>MRFYRATLFLFPNSIRMRMFAVCFIGTHLPLLAFAGWQFTSGAIDWIELSVVLGATLAGTVFTLAAIDGLLAPVRAATDAVAALERDQSSALRGVRSGDMLGELIAGVDRAAAATRMRIATLDNAAHRDPLTGLWNRRGFLAQTATTGRGAVALVDLDRFKMINDLHGHDAGDAVLRDFAAFLNRGVRRSDCVARWGGEEFAVIFPNAGEVEAATILHRLTRRLSTGAVDGPDGTPVSFSAGVVELDGDSIEVAMSRADAALYAAKHGGRDQIRVGEAHERMG</sequence>
<dbReference type="AlphaFoldDB" id="A0A9X2HKT6"/>
<name>A0A9X2HKT6_9SPHN</name>
<dbReference type="Gene3D" id="3.30.70.270">
    <property type="match status" value="1"/>
</dbReference>
<feature type="transmembrane region" description="Helical" evidence="3">
    <location>
        <begin position="46"/>
        <end position="67"/>
    </location>
</feature>
<gene>
    <name evidence="5" type="ORF">M9978_01190</name>
</gene>
<dbReference type="Pfam" id="PF00990">
    <property type="entry name" value="GGDEF"/>
    <property type="match status" value="1"/>
</dbReference>
<dbReference type="InterPro" id="IPR000160">
    <property type="entry name" value="GGDEF_dom"/>
</dbReference>